<protein>
    <submittedName>
        <fullName evidence="1">Uncharacterized protein</fullName>
    </submittedName>
</protein>
<evidence type="ECO:0000313" key="1">
    <source>
        <dbReference type="EMBL" id="BCB73427.1"/>
    </source>
</evidence>
<evidence type="ECO:0000313" key="2">
    <source>
        <dbReference type="Proteomes" id="UP000501053"/>
    </source>
</evidence>
<name>A0A6F8XHZ7_9GAMM</name>
<dbReference type="AlphaFoldDB" id="A0A6F8XHZ7"/>
<dbReference type="Proteomes" id="UP000501053">
    <property type="component" value="Chromosome"/>
</dbReference>
<gene>
    <name evidence="1" type="ORF">HMEPL2_37780</name>
</gene>
<keyword evidence="2" id="KW-1185">Reference proteome</keyword>
<dbReference type="EMBL" id="AP022869">
    <property type="protein sequence ID" value="BCB73427.1"/>
    <property type="molecule type" value="Genomic_DNA"/>
</dbReference>
<reference evidence="1 2" key="1">
    <citation type="submission" date="2020-03" db="EMBL/GenBank/DDBJ databases">
        <title>Complete Genome Sequence of Halomonas meridiana strain Eplume2, isolated from hydrothermal-plume in the north east Pacific Ocean.</title>
        <authorList>
            <person name="Kurihara Y."/>
            <person name="Kawai S."/>
            <person name="Sakai A."/>
            <person name="Galipon J."/>
            <person name="Arakawa K."/>
        </authorList>
    </citation>
    <scope>NUCLEOTIDE SEQUENCE [LARGE SCALE GENOMIC DNA]</scope>
    <source>
        <strain evidence="1 2">Eplume2</strain>
    </source>
</reference>
<proteinExistence type="predicted"/>
<sequence>MRTQFAHTYAMQRTASARGSTQVSGWCWRRVEIGGRSSLTTPENEAKIEAFVETLSEEKSWKTYA</sequence>
<organism evidence="1 2">
    <name type="scientific">Vreelandella aquamarina</name>
    <dbReference type="NCBI Taxonomy" id="77097"/>
    <lineage>
        <taxon>Bacteria</taxon>
        <taxon>Pseudomonadati</taxon>
        <taxon>Pseudomonadota</taxon>
        <taxon>Gammaproteobacteria</taxon>
        <taxon>Oceanospirillales</taxon>
        <taxon>Halomonadaceae</taxon>
        <taxon>Vreelandella</taxon>
    </lineage>
</organism>
<accession>A0A6F8XHZ7</accession>